<proteinExistence type="predicted"/>
<accession>A0A235FBE2</accession>
<reference evidence="2 3" key="1">
    <citation type="submission" date="2017-07" db="EMBL/GenBank/DDBJ databases">
        <title>Fictibacillus sp. nov. GDSW-R2A3 Genome sequencing and assembly.</title>
        <authorList>
            <person name="Mayilraj S."/>
        </authorList>
    </citation>
    <scope>NUCLEOTIDE SEQUENCE [LARGE SCALE GENOMIC DNA]</scope>
    <source>
        <strain evidence="2 3">GDSW-R2A3</strain>
    </source>
</reference>
<gene>
    <name evidence="2" type="ORF">CGZ90_01645</name>
</gene>
<dbReference type="PANTHER" id="PTHR41271:SF1">
    <property type="entry name" value="DUF402 DOMAIN-CONTAINING PROTEIN"/>
    <property type="match status" value="1"/>
</dbReference>
<dbReference type="OrthoDB" id="2002222at2"/>
<dbReference type="Gene3D" id="2.40.380.10">
    <property type="entry name" value="FomD-like"/>
    <property type="match status" value="1"/>
</dbReference>
<dbReference type="EMBL" id="NOII01000001">
    <property type="protein sequence ID" value="OYD58631.1"/>
    <property type="molecule type" value="Genomic_DNA"/>
</dbReference>
<dbReference type="RefSeq" id="WP_094250592.1">
    <property type="nucleotide sequence ID" value="NZ_JBHLXL010000001.1"/>
</dbReference>
<evidence type="ECO:0000313" key="3">
    <source>
        <dbReference type="Proteomes" id="UP000215059"/>
    </source>
</evidence>
<dbReference type="Pfam" id="PF04167">
    <property type="entry name" value="DUF402"/>
    <property type="match status" value="1"/>
</dbReference>
<comment type="caution">
    <text evidence="2">The sequence shown here is derived from an EMBL/GenBank/DDBJ whole genome shotgun (WGS) entry which is preliminary data.</text>
</comment>
<evidence type="ECO:0000313" key="2">
    <source>
        <dbReference type="EMBL" id="OYD58631.1"/>
    </source>
</evidence>
<dbReference type="AlphaFoldDB" id="A0A235FBE2"/>
<evidence type="ECO:0000259" key="1">
    <source>
        <dbReference type="Pfam" id="PF04167"/>
    </source>
</evidence>
<dbReference type="PANTHER" id="PTHR41271">
    <property type="entry name" value="DUF402 DOMAIN-CONTAINING PROTEIN"/>
    <property type="match status" value="1"/>
</dbReference>
<sequence>MERKYGTHSELKNVKKKKYAQTFLESDDFNGYVTLVKIDQVTEPLFKQCGKEEICVIDEGYMVLQHFPLKKNHSVTTMFNSKGEIVQWYIDIVRENGIENDIPWMDDLYLDIVALPSGEVIRLDADELEEAYRTEKITKQQYDLAWEESDNVYKMVTDGKFPLIKLSNAHKKLLEGKLSEK</sequence>
<dbReference type="SUPFAM" id="SSF159234">
    <property type="entry name" value="FomD-like"/>
    <property type="match status" value="1"/>
</dbReference>
<dbReference type="InterPro" id="IPR035930">
    <property type="entry name" value="FomD-like_sf"/>
</dbReference>
<dbReference type="InterPro" id="IPR007295">
    <property type="entry name" value="DUF402"/>
</dbReference>
<keyword evidence="3" id="KW-1185">Reference proteome</keyword>
<feature type="domain" description="DUF402" evidence="1">
    <location>
        <begin position="61"/>
        <end position="161"/>
    </location>
</feature>
<dbReference type="Proteomes" id="UP000215059">
    <property type="component" value="Unassembled WGS sequence"/>
</dbReference>
<protein>
    <recommendedName>
        <fullName evidence="1">DUF402 domain-containing protein</fullName>
    </recommendedName>
</protein>
<organism evidence="2 3">
    <name type="scientific">Fictibacillus aquaticus</name>
    <dbReference type="NCBI Taxonomy" id="2021314"/>
    <lineage>
        <taxon>Bacteria</taxon>
        <taxon>Bacillati</taxon>
        <taxon>Bacillota</taxon>
        <taxon>Bacilli</taxon>
        <taxon>Bacillales</taxon>
        <taxon>Fictibacillaceae</taxon>
        <taxon>Fictibacillus</taxon>
    </lineage>
</organism>
<name>A0A235FBE2_9BACL</name>